<evidence type="ECO:0000313" key="4">
    <source>
        <dbReference type="EMBL" id="KAF2765376.1"/>
    </source>
</evidence>
<dbReference type="GO" id="GO:0000976">
    <property type="term" value="F:transcription cis-regulatory region binding"/>
    <property type="evidence" value="ECO:0007669"/>
    <property type="project" value="TreeGrafter"/>
</dbReference>
<dbReference type="Proteomes" id="UP000799436">
    <property type="component" value="Unassembled WGS sequence"/>
</dbReference>
<accession>A0A6G1KXM3</accession>
<dbReference type="GO" id="GO:0005634">
    <property type="term" value="C:nucleus"/>
    <property type="evidence" value="ECO:0007669"/>
    <property type="project" value="TreeGrafter"/>
</dbReference>
<dbReference type="OrthoDB" id="4525710at2759"/>
<evidence type="ECO:0000256" key="2">
    <source>
        <dbReference type="SAM" id="MobiDB-lite"/>
    </source>
</evidence>
<sequence>MSSSSAVSLGKREPGCVRCQQRHVRCDRQRPTCSSCRRSRVAAPCEYRTHSRPLRFRESRYSSVTAGAQEEGVSSSNASRHGSVPITPVTSSVERDEKQQTTSLLGSPHSCAPPIVTRPITLARDEGRLPWMVDASHKPNDSDGTPAGSQLIPTPADVDKGESYCSPSALIVHIPGPQQHPSRHTILTDERDCHVFAYYLDSVAQWMDIGSPRRYFQSYVPTLAFRNPLVLDACMSCASHLMYRMGYIGKDAEEDYSGLLATTVILRMAEQFSDMRADYQRHLTGAASLFMDGTDWSAVEVNLATTCFWTSMRETLRIWFLREQTTEFDVGHLSLANDDMSAPMASEEAWTNRMTYLLARVCKLCWDQNREIDLDEVTHLKNLIQTWKSHLPASFRPWCFVDRSNDHPFPIIRCLSSWHVVAWQFFYTANVMLAVYFAEEQPRTLSNMRDHMESKILSPIRCLCGLCMSSTDNVGNNLNGSHLMAWCGKLLSGKSEQSCLLSFLAEFGEVTRWPNQLSCDDLKASWSKSDSSWVY</sequence>
<feature type="compositionally biased region" description="Polar residues" evidence="2">
    <location>
        <begin position="61"/>
        <end position="80"/>
    </location>
</feature>
<dbReference type="PANTHER" id="PTHR37534:SF2">
    <property type="entry name" value="N-ACETYLTRANSFERASE DOMAIN-CONTAINING PROTEIN"/>
    <property type="match status" value="1"/>
</dbReference>
<dbReference type="CDD" id="cd00067">
    <property type="entry name" value="GAL4"/>
    <property type="match status" value="1"/>
</dbReference>
<feature type="domain" description="Zn(2)-C6 fungal-type" evidence="3">
    <location>
        <begin position="15"/>
        <end position="47"/>
    </location>
</feature>
<protein>
    <recommendedName>
        <fullName evidence="3">Zn(2)-C6 fungal-type domain-containing protein</fullName>
    </recommendedName>
</protein>
<keyword evidence="1" id="KW-0539">Nucleus</keyword>
<dbReference type="SUPFAM" id="SSF57701">
    <property type="entry name" value="Zn2/Cys6 DNA-binding domain"/>
    <property type="match status" value="1"/>
</dbReference>
<organism evidence="4 5">
    <name type="scientific">Teratosphaeria nubilosa</name>
    <dbReference type="NCBI Taxonomy" id="161662"/>
    <lineage>
        <taxon>Eukaryota</taxon>
        <taxon>Fungi</taxon>
        <taxon>Dikarya</taxon>
        <taxon>Ascomycota</taxon>
        <taxon>Pezizomycotina</taxon>
        <taxon>Dothideomycetes</taxon>
        <taxon>Dothideomycetidae</taxon>
        <taxon>Mycosphaerellales</taxon>
        <taxon>Teratosphaeriaceae</taxon>
        <taxon>Teratosphaeria</taxon>
    </lineage>
</organism>
<evidence type="ECO:0000256" key="1">
    <source>
        <dbReference type="ARBA" id="ARBA00023242"/>
    </source>
</evidence>
<gene>
    <name evidence="4" type="ORF">EJ03DRAFT_209028</name>
</gene>
<dbReference type="Gene3D" id="4.10.240.10">
    <property type="entry name" value="Zn(2)-C6 fungal-type DNA-binding domain"/>
    <property type="match status" value="1"/>
</dbReference>
<dbReference type="InterPro" id="IPR036864">
    <property type="entry name" value="Zn2-C6_fun-type_DNA-bd_sf"/>
</dbReference>
<dbReference type="AlphaFoldDB" id="A0A6G1KXM3"/>
<evidence type="ECO:0000259" key="3">
    <source>
        <dbReference type="PROSITE" id="PS50048"/>
    </source>
</evidence>
<dbReference type="GO" id="GO:0000981">
    <property type="term" value="F:DNA-binding transcription factor activity, RNA polymerase II-specific"/>
    <property type="evidence" value="ECO:0007669"/>
    <property type="project" value="InterPro"/>
</dbReference>
<dbReference type="PANTHER" id="PTHR37534">
    <property type="entry name" value="TRANSCRIPTIONAL ACTIVATOR PROTEIN UGA3"/>
    <property type="match status" value="1"/>
</dbReference>
<dbReference type="EMBL" id="ML995893">
    <property type="protein sequence ID" value="KAF2765376.1"/>
    <property type="molecule type" value="Genomic_DNA"/>
</dbReference>
<proteinExistence type="predicted"/>
<name>A0A6G1KXM3_9PEZI</name>
<dbReference type="GO" id="GO:0008270">
    <property type="term" value="F:zinc ion binding"/>
    <property type="evidence" value="ECO:0007669"/>
    <property type="project" value="InterPro"/>
</dbReference>
<keyword evidence="5" id="KW-1185">Reference proteome</keyword>
<dbReference type="Pfam" id="PF00172">
    <property type="entry name" value="Zn_clus"/>
    <property type="match status" value="1"/>
</dbReference>
<dbReference type="GO" id="GO:0045944">
    <property type="term" value="P:positive regulation of transcription by RNA polymerase II"/>
    <property type="evidence" value="ECO:0007669"/>
    <property type="project" value="TreeGrafter"/>
</dbReference>
<dbReference type="SMART" id="SM00066">
    <property type="entry name" value="GAL4"/>
    <property type="match status" value="1"/>
</dbReference>
<feature type="region of interest" description="Disordered" evidence="2">
    <location>
        <begin position="60"/>
        <end position="111"/>
    </location>
</feature>
<dbReference type="InterPro" id="IPR001138">
    <property type="entry name" value="Zn2Cys6_DnaBD"/>
</dbReference>
<evidence type="ECO:0000313" key="5">
    <source>
        <dbReference type="Proteomes" id="UP000799436"/>
    </source>
</evidence>
<reference evidence="4" key="1">
    <citation type="journal article" date="2020" name="Stud. Mycol.">
        <title>101 Dothideomycetes genomes: a test case for predicting lifestyles and emergence of pathogens.</title>
        <authorList>
            <person name="Haridas S."/>
            <person name="Albert R."/>
            <person name="Binder M."/>
            <person name="Bloem J."/>
            <person name="Labutti K."/>
            <person name="Salamov A."/>
            <person name="Andreopoulos B."/>
            <person name="Baker S."/>
            <person name="Barry K."/>
            <person name="Bills G."/>
            <person name="Bluhm B."/>
            <person name="Cannon C."/>
            <person name="Castanera R."/>
            <person name="Culley D."/>
            <person name="Daum C."/>
            <person name="Ezra D."/>
            <person name="Gonzalez J."/>
            <person name="Henrissat B."/>
            <person name="Kuo A."/>
            <person name="Liang C."/>
            <person name="Lipzen A."/>
            <person name="Lutzoni F."/>
            <person name="Magnuson J."/>
            <person name="Mondo S."/>
            <person name="Nolan M."/>
            <person name="Ohm R."/>
            <person name="Pangilinan J."/>
            <person name="Park H.-J."/>
            <person name="Ramirez L."/>
            <person name="Alfaro M."/>
            <person name="Sun H."/>
            <person name="Tritt A."/>
            <person name="Yoshinaga Y."/>
            <person name="Zwiers L.-H."/>
            <person name="Turgeon B."/>
            <person name="Goodwin S."/>
            <person name="Spatafora J."/>
            <person name="Crous P."/>
            <person name="Grigoriev I."/>
        </authorList>
    </citation>
    <scope>NUCLEOTIDE SEQUENCE</scope>
    <source>
        <strain evidence="4">CBS 116005</strain>
    </source>
</reference>
<dbReference type="PROSITE" id="PS50048">
    <property type="entry name" value="ZN2_CY6_FUNGAL_2"/>
    <property type="match status" value="1"/>
</dbReference>